<name>A0A367F8J9_9ACTN</name>
<feature type="signal peptide" evidence="1">
    <location>
        <begin position="1"/>
        <end position="17"/>
    </location>
</feature>
<dbReference type="AlphaFoldDB" id="A0A367F8J9"/>
<reference evidence="2 3" key="1">
    <citation type="submission" date="2018-06" db="EMBL/GenBank/DDBJ databases">
        <title>Sphaerisporangium craniellae sp. nov., isolated from a marine sponge in the South China Sea.</title>
        <authorList>
            <person name="Li L."/>
        </authorList>
    </citation>
    <scope>NUCLEOTIDE SEQUENCE [LARGE SCALE GENOMIC DNA]</scope>
    <source>
        <strain evidence="2 3">CCTCC AA 208026</strain>
    </source>
</reference>
<evidence type="ECO:0008006" key="4">
    <source>
        <dbReference type="Google" id="ProtNLM"/>
    </source>
</evidence>
<keyword evidence="1" id="KW-0732">Signal</keyword>
<dbReference type="RefSeq" id="WP_114032368.1">
    <property type="nucleotide sequence ID" value="NZ_QOIL01000021.1"/>
</dbReference>
<gene>
    <name evidence="2" type="ORF">DQ384_30660</name>
</gene>
<sequence>MRIFTMSLIGAAAIATAAGVIGLGGPAYAETIVKVTNSSSVGAQGSHYTTVKCPSTSPYVVSASASSKFADAADSKSLRYNSIDTLPDGQTVKVDYQNLRTYQEDAKKRVVVTVDVTVTCSNVDHGRPATYDFAMKSFVPLGGDIWVTSPCPANKWAQNYRETHSDWVTVTDEFRGLTSASVRYHNPDYQVPGVGEVTVVCGG</sequence>
<accession>A0A367F8J9</accession>
<evidence type="ECO:0000313" key="2">
    <source>
        <dbReference type="EMBL" id="RCG25880.1"/>
    </source>
</evidence>
<feature type="chain" id="PRO_5039157861" description="Secreted protein" evidence="1">
    <location>
        <begin position="18"/>
        <end position="203"/>
    </location>
</feature>
<comment type="caution">
    <text evidence="2">The sequence shown here is derived from an EMBL/GenBank/DDBJ whole genome shotgun (WGS) entry which is preliminary data.</text>
</comment>
<evidence type="ECO:0000313" key="3">
    <source>
        <dbReference type="Proteomes" id="UP000253094"/>
    </source>
</evidence>
<protein>
    <recommendedName>
        <fullName evidence="4">Secreted protein</fullName>
    </recommendedName>
</protein>
<evidence type="ECO:0000256" key="1">
    <source>
        <dbReference type="SAM" id="SignalP"/>
    </source>
</evidence>
<organism evidence="2 3">
    <name type="scientific">Sphaerisporangium album</name>
    <dbReference type="NCBI Taxonomy" id="509200"/>
    <lineage>
        <taxon>Bacteria</taxon>
        <taxon>Bacillati</taxon>
        <taxon>Actinomycetota</taxon>
        <taxon>Actinomycetes</taxon>
        <taxon>Streptosporangiales</taxon>
        <taxon>Streptosporangiaceae</taxon>
        <taxon>Sphaerisporangium</taxon>
    </lineage>
</organism>
<dbReference type="EMBL" id="QOIL01000021">
    <property type="protein sequence ID" value="RCG25880.1"/>
    <property type="molecule type" value="Genomic_DNA"/>
</dbReference>
<dbReference type="Proteomes" id="UP000253094">
    <property type="component" value="Unassembled WGS sequence"/>
</dbReference>
<keyword evidence="3" id="KW-1185">Reference proteome</keyword>
<proteinExistence type="predicted"/>